<gene>
    <name evidence="1" type="ORF">A4U43_UnF6050</name>
</gene>
<reference evidence="2" key="1">
    <citation type="journal article" date="2017" name="Nat. Commun.">
        <title>The asparagus genome sheds light on the origin and evolution of a young Y chromosome.</title>
        <authorList>
            <person name="Harkess A."/>
            <person name="Zhou J."/>
            <person name="Xu C."/>
            <person name="Bowers J.E."/>
            <person name="Van der Hulst R."/>
            <person name="Ayyampalayam S."/>
            <person name="Mercati F."/>
            <person name="Riccardi P."/>
            <person name="McKain M.R."/>
            <person name="Kakrana A."/>
            <person name="Tang H."/>
            <person name="Ray J."/>
            <person name="Groenendijk J."/>
            <person name="Arikit S."/>
            <person name="Mathioni S.M."/>
            <person name="Nakano M."/>
            <person name="Shan H."/>
            <person name="Telgmann-Rauber A."/>
            <person name="Kanno A."/>
            <person name="Yue Z."/>
            <person name="Chen H."/>
            <person name="Li W."/>
            <person name="Chen Y."/>
            <person name="Xu X."/>
            <person name="Zhang Y."/>
            <person name="Luo S."/>
            <person name="Chen H."/>
            <person name="Gao J."/>
            <person name="Mao Z."/>
            <person name="Pires J.C."/>
            <person name="Luo M."/>
            <person name="Kudrna D."/>
            <person name="Wing R.A."/>
            <person name="Meyers B.C."/>
            <person name="Yi K."/>
            <person name="Kong H."/>
            <person name="Lavrijsen P."/>
            <person name="Sunseri F."/>
            <person name="Falavigna A."/>
            <person name="Ye Y."/>
            <person name="Leebens-Mack J.H."/>
            <person name="Chen G."/>
        </authorList>
    </citation>
    <scope>NUCLEOTIDE SEQUENCE [LARGE SCALE GENOMIC DNA]</scope>
    <source>
        <strain evidence="2">cv. DH0086</strain>
    </source>
</reference>
<organism evidence="1 2">
    <name type="scientific">Asparagus officinalis</name>
    <name type="common">Garden asparagus</name>
    <dbReference type="NCBI Taxonomy" id="4686"/>
    <lineage>
        <taxon>Eukaryota</taxon>
        <taxon>Viridiplantae</taxon>
        <taxon>Streptophyta</taxon>
        <taxon>Embryophyta</taxon>
        <taxon>Tracheophyta</taxon>
        <taxon>Spermatophyta</taxon>
        <taxon>Magnoliopsida</taxon>
        <taxon>Liliopsida</taxon>
        <taxon>Asparagales</taxon>
        <taxon>Asparagaceae</taxon>
        <taxon>Asparagoideae</taxon>
        <taxon>Asparagus</taxon>
    </lineage>
</organism>
<evidence type="ECO:0000313" key="1">
    <source>
        <dbReference type="EMBL" id="ONK55235.1"/>
    </source>
</evidence>
<accession>A0A1R3L6J8</accession>
<evidence type="ECO:0000313" key="2">
    <source>
        <dbReference type="Proteomes" id="UP000243459"/>
    </source>
</evidence>
<name>A0A1R3L6J8_ASPOF</name>
<protein>
    <submittedName>
        <fullName evidence="1">Uncharacterized protein</fullName>
    </submittedName>
</protein>
<sequence>MASYYVISRGRVCLSKEPIDHHGNDGTRDSNVRHAFNEHVLLYLEGGSQQKIEAIRFGDYRTLREMITNVKFSIPKEDTSGKPHFLFGESNSNGTFIFNWVKEHWNKHAKADVHYPIGDTRFLWLDKTNGYPMVVPSSWSMLSSLLRGA</sequence>
<dbReference type="EMBL" id="KV863639">
    <property type="protein sequence ID" value="ONK55235.1"/>
    <property type="molecule type" value="Genomic_DNA"/>
</dbReference>
<keyword evidence="2" id="KW-1185">Reference proteome</keyword>
<dbReference type="AlphaFoldDB" id="A0A1R3L6J8"/>
<dbReference type="Proteomes" id="UP000243459">
    <property type="component" value="Unassembled WGS sequence"/>
</dbReference>
<dbReference type="Gramene" id="ONK55235">
    <property type="protein sequence ID" value="ONK55235"/>
    <property type="gene ID" value="A4U43_UnF6050"/>
</dbReference>
<proteinExistence type="predicted"/>